<dbReference type="InterPro" id="IPR011053">
    <property type="entry name" value="Single_hybrid_motif"/>
</dbReference>
<comment type="subunit">
    <text evidence="3">The glycine cleavage system is composed of four proteins: P, T, L and H.</text>
</comment>
<comment type="cofactor">
    <cofactor evidence="3">
        <name>(R)-lipoate</name>
        <dbReference type="ChEBI" id="CHEBI:83088"/>
    </cofactor>
    <text evidence="3">Binds 1 lipoyl cofactor covalently.</text>
</comment>
<dbReference type="RefSeq" id="WP_184031833.1">
    <property type="nucleotide sequence ID" value="NZ_JACHFN010000021.1"/>
</dbReference>
<evidence type="ECO:0000313" key="7">
    <source>
        <dbReference type="Proteomes" id="UP000525389"/>
    </source>
</evidence>
<comment type="similarity">
    <text evidence="1 3">Belongs to the GcvH family.</text>
</comment>
<comment type="caution">
    <text evidence="6">The sequence shown here is derived from an EMBL/GenBank/DDBJ whole genome shotgun (WGS) entry which is preliminary data.</text>
</comment>
<dbReference type="CDD" id="cd06848">
    <property type="entry name" value="GCS_H"/>
    <property type="match status" value="1"/>
</dbReference>
<evidence type="ECO:0000256" key="4">
    <source>
        <dbReference type="PIRSR" id="PIRSR617453-50"/>
    </source>
</evidence>
<dbReference type="InterPro" id="IPR017453">
    <property type="entry name" value="GCV_H_sub"/>
</dbReference>
<protein>
    <recommendedName>
        <fullName evidence="3">Glycine cleavage system H protein</fullName>
    </recommendedName>
</protein>
<feature type="modified residue" description="N6-lipoyllysine" evidence="3 4">
    <location>
        <position position="60"/>
    </location>
</feature>
<dbReference type="InterPro" id="IPR033753">
    <property type="entry name" value="GCV_H/Fam206"/>
</dbReference>
<dbReference type="Gene3D" id="2.40.50.100">
    <property type="match status" value="1"/>
</dbReference>
<gene>
    <name evidence="3" type="primary">gcvH</name>
    <name evidence="6" type="ORF">HNQ09_003641</name>
</gene>
<dbReference type="PANTHER" id="PTHR11715:SF3">
    <property type="entry name" value="GLYCINE CLEAVAGE SYSTEM H PROTEIN-RELATED"/>
    <property type="match status" value="1"/>
</dbReference>
<feature type="domain" description="Lipoyl-binding" evidence="5">
    <location>
        <begin position="19"/>
        <end position="101"/>
    </location>
</feature>
<dbReference type="PROSITE" id="PS00189">
    <property type="entry name" value="LIPOYL"/>
    <property type="match status" value="1"/>
</dbReference>
<dbReference type="GO" id="GO:0019464">
    <property type="term" value="P:glycine decarboxylation via glycine cleavage system"/>
    <property type="evidence" value="ECO:0007669"/>
    <property type="project" value="UniProtKB-UniRule"/>
</dbReference>
<proteinExistence type="inferred from homology"/>
<dbReference type="SUPFAM" id="SSF51230">
    <property type="entry name" value="Single hybrid motif"/>
    <property type="match status" value="1"/>
</dbReference>
<evidence type="ECO:0000256" key="1">
    <source>
        <dbReference type="ARBA" id="ARBA00009249"/>
    </source>
</evidence>
<dbReference type="NCBIfam" id="NF002270">
    <property type="entry name" value="PRK01202.1"/>
    <property type="match status" value="1"/>
</dbReference>
<dbReference type="Pfam" id="PF01597">
    <property type="entry name" value="GCV_H"/>
    <property type="match status" value="1"/>
</dbReference>
<dbReference type="GO" id="GO:0005960">
    <property type="term" value="C:glycine cleavage complex"/>
    <property type="evidence" value="ECO:0007669"/>
    <property type="project" value="InterPro"/>
</dbReference>
<comment type="function">
    <text evidence="3">The glycine cleavage system catalyzes the degradation of glycine. The H protein shuttles the methylamine group of glycine from the P protein to the T protein.</text>
</comment>
<dbReference type="EMBL" id="JACHFN010000021">
    <property type="protein sequence ID" value="MBB5236173.1"/>
    <property type="molecule type" value="Genomic_DNA"/>
</dbReference>
<dbReference type="InterPro" id="IPR002930">
    <property type="entry name" value="GCV_H"/>
</dbReference>
<dbReference type="InterPro" id="IPR003016">
    <property type="entry name" value="2-oxoA_DH_lipoyl-BS"/>
</dbReference>
<evidence type="ECO:0000313" key="6">
    <source>
        <dbReference type="EMBL" id="MBB5236173.1"/>
    </source>
</evidence>
<reference evidence="6 7" key="1">
    <citation type="submission" date="2020-08" db="EMBL/GenBank/DDBJ databases">
        <title>Genomic Encyclopedia of Type Strains, Phase IV (KMG-IV): sequencing the most valuable type-strain genomes for metagenomic binning, comparative biology and taxonomic classification.</title>
        <authorList>
            <person name="Goeker M."/>
        </authorList>
    </citation>
    <scope>NUCLEOTIDE SEQUENCE [LARGE SCALE GENOMIC DNA]</scope>
    <source>
        <strain evidence="6 7">DSM 101791</strain>
    </source>
</reference>
<organism evidence="6 7">
    <name type="scientific">Deinococcus budaensis</name>
    <dbReference type="NCBI Taxonomy" id="1665626"/>
    <lineage>
        <taxon>Bacteria</taxon>
        <taxon>Thermotogati</taxon>
        <taxon>Deinococcota</taxon>
        <taxon>Deinococci</taxon>
        <taxon>Deinococcales</taxon>
        <taxon>Deinococcaceae</taxon>
        <taxon>Deinococcus</taxon>
    </lineage>
</organism>
<evidence type="ECO:0000256" key="3">
    <source>
        <dbReference type="HAMAP-Rule" id="MF_00272"/>
    </source>
</evidence>
<accession>A0A7W8GIN0</accession>
<dbReference type="PANTHER" id="PTHR11715">
    <property type="entry name" value="GLYCINE CLEAVAGE SYSTEM H PROTEIN"/>
    <property type="match status" value="1"/>
</dbReference>
<dbReference type="AlphaFoldDB" id="A0A7W8GIN0"/>
<dbReference type="GO" id="GO:0009249">
    <property type="term" value="P:protein lipoylation"/>
    <property type="evidence" value="ECO:0007669"/>
    <property type="project" value="TreeGrafter"/>
</dbReference>
<dbReference type="GO" id="GO:0005829">
    <property type="term" value="C:cytosol"/>
    <property type="evidence" value="ECO:0007669"/>
    <property type="project" value="TreeGrafter"/>
</dbReference>
<sequence length="120" mass="12468">MQTPPELKYAASHEWLAGDGTVGISDFAQDQLGDVVYVELPEVGRVVTAGETVAVVESVKTASDIYAPASGTVTAVNEALSGTPELVNSGPYEDGWLFKLDVTEESGDLMDAGAYAAANT</sequence>
<dbReference type="InterPro" id="IPR000089">
    <property type="entry name" value="Biotin_lipoyl"/>
</dbReference>
<dbReference type="Proteomes" id="UP000525389">
    <property type="component" value="Unassembled WGS sequence"/>
</dbReference>
<name>A0A7W8GIN0_9DEIO</name>
<dbReference type="PROSITE" id="PS50968">
    <property type="entry name" value="BIOTINYL_LIPOYL"/>
    <property type="match status" value="1"/>
</dbReference>
<dbReference type="NCBIfam" id="TIGR00527">
    <property type="entry name" value="gcvH"/>
    <property type="match status" value="1"/>
</dbReference>
<keyword evidence="2 3" id="KW-0450">Lipoyl</keyword>
<evidence type="ECO:0000256" key="2">
    <source>
        <dbReference type="ARBA" id="ARBA00022823"/>
    </source>
</evidence>
<dbReference type="HAMAP" id="MF_00272">
    <property type="entry name" value="GcvH"/>
    <property type="match status" value="1"/>
</dbReference>
<evidence type="ECO:0000259" key="5">
    <source>
        <dbReference type="PROSITE" id="PS50968"/>
    </source>
</evidence>
<keyword evidence="7" id="KW-1185">Reference proteome</keyword>